<proteinExistence type="predicted"/>
<evidence type="ECO:0000313" key="3">
    <source>
        <dbReference type="Proteomes" id="UP000601435"/>
    </source>
</evidence>
<evidence type="ECO:0000313" key="2">
    <source>
        <dbReference type="EMBL" id="CAE7839737.1"/>
    </source>
</evidence>
<feature type="region of interest" description="Disordered" evidence="1">
    <location>
        <begin position="79"/>
        <end position="135"/>
    </location>
</feature>
<feature type="compositionally biased region" description="Polar residues" evidence="1">
    <location>
        <begin position="85"/>
        <end position="95"/>
    </location>
</feature>
<gene>
    <name evidence="2" type="ORF">SNEC2469_LOCUS25405</name>
</gene>
<organism evidence="2 3">
    <name type="scientific">Symbiodinium necroappetens</name>
    <dbReference type="NCBI Taxonomy" id="1628268"/>
    <lineage>
        <taxon>Eukaryota</taxon>
        <taxon>Sar</taxon>
        <taxon>Alveolata</taxon>
        <taxon>Dinophyceae</taxon>
        <taxon>Suessiales</taxon>
        <taxon>Symbiodiniaceae</taxon>
        <taxon>Symbiodinium</taxon>
    </lineage>
</organism>
<sequence>MASEARVEEQDAEKDVFRKYHSEFPWLKLIEHEGRHALGCRLCMSLTPARSAKDKFIHGTYVLGKYFYRRTLQNHENCAAHQKAKNSQPTETTTVGKDAMVSTPDRAVRRSGSSLGSTPITPSSSSKQGSPQPQSRKAYLLNQALTVYTALWHFWSMSTWQVAVHMARQVGGVLLESHDSETTFCRMRDGAFADMKRRLGKELRSCRAFSLCMDEKDIFLVVAVKIITEEWDVITRLLSYRELSGFTAPEIFGCLQQMLTELDIEDPCDATLGDRTPTDLLRKCPGFTSDGASVMGSRRAFGFYLVSLEKICHKLFRFLRNHPHSHVDLVFWASLVEDEDFLSHLGTAKARWLSLLQPLAQIEKSYHTILCHLHFAHTEEKGREKRKMQETLQARDRLCAELDGFCRKNSAAADAFVRCGQPETYVLQYVSEQKGRQEYQIKLKPLVDDSQSAAEKRAAIKVAKGQVSDPTALWQAVLKQTADEDLGDSRRPVLAWLLFQSESAERLFALAQTLRDKIGSGHSSLMYEPYLMVRVNGSQPDRADEVVEELATKVLADTDLRFAVAGSGWYKKNGRLIQRKRAQRSDFGSKRTKYQSKKRTKRLASQPVLRGLRVEGSSHVLAPSSEAPIPDIMQEHSPPKKRAAATTE</sequence>
<protein>
    <submittedName>
        <fullName evidence="2">Uncharacterized protein</fullName>
    </submittedName>
</protein>
<dbReference type="Proteomes" id="UP000601435">
    <property type="component" value="Unassembled WGS sequence"/>
</dbReference>
<feature type="region of interest" description="Disordered" evidence="1">
    <location>
        <begin position="581"/>
        <end position="648"/>
    </location>
</feature>
<feature type="compositionally biased region" description="Polar residues" evidence="1">
    <location>
        <begin position="111"/>
        <end position="121"/>
    </location>
</feature>
<keyword evidence="3" id="KW-1185">Reference proteome</keyword>
<feature type="compositionally biased region" description="Basic residues" evidence="1">
    <location>
        <begin position="639"/>
        <end position="648"/>
    </location>
</feature>
<comment type="caution">
    <text evidence="2">The sequence shown here is derived from an EMBL/GenBank/DDBJ whole genome shotgun (WGS) entry which is preliminary data.</text>
</comment>
<accession>A0A812ZW97</accession>
<feature type="compositionally biased region" description="Low complexity" evidence="1">
    <location>
        <begin position="122"/>
        <end position="135"/>
    </location>
</feature>
<dbReference type="OrthoDB" id="439746at2759"/>
<reference evidence="2" key="1">
    <citation type="submission" date="2021-02" db="EMBL/GenBank/DDBJ databases">
        <authorList>
            <person name="Dougan E. K."/>
            <person name="Rhodes N."/>
            <person name="Thang M."/>
            <person name="Chan C."/>
        </authorList>
    </citation>
    <scope>NUCLEOTIDE SEQUENCE</scope>
</reference>
<name>A0A812ZW97_9DINO</name>
<dbReference type="EMBL" id="CAJNJA010050053">
    <property type="protein sequence ID" value="CAE7839737.1"/>
    <property type="molecule type" value="Genomic_DNA"/>
</dbReference>
<feature type="compositionally biased region" description="Basic residues" evidence="1">
    <location>
        <begin position="590"/>
        <end position="602"/>
    </location>
</feature>
<evidence type="ECO:0000256" key="1">
    <source>
        <dbReference type="SAM" id="MobiDB-lite"/>
    </source>
</evidence>
<dbReference type="AlphaFoldDB" id="A0A812ZW97"/>